<organism evidence="1 2">
    <name type="scientific">Rhizophagus clarus</name>
    <dbReference type="NCBI Taxonomy" id="94130"/>
    <lineage>
        <taxon>Eukaryota</taxon>
        <taxon>Fungi</taxon>
        <taxon>Fungi incertae sedis</taxon>
        <taxon>Mucoromycota</taxon>
        <taxon>Glomeromycotina</taxon>
        <taxon>Glomeromycetes</taxon>
        <taxon>Glomerales</taxon>
        <taxon>Glomeraceae</taxon>
        <taxon>Rhizophagus</taxon>
    </lineage>
</organism>
<sequence>MARNENYIQMMARDQQKKLINNCNISPCFTRITSNWIEDMKYNYIYIQKQLIQCQTNLITITAVAEIDGHKGYDPNNIIRNTEYNFI</sequence>
<evidence type="ECO:0000313" key="2">
    <source>
        <dbReference type="Proteomes" id="UP000615446"/>
    </source>
</evidence>
<gene>
    <name evidence="1" type="ORF">RCL2_000958400</name>
</gene>
<accession>A0A8H3QKE1</accession>
<protein>
    <submittedName>
        <fullName evidence="1">Uncharacterized protein</fullName>
    </submittedName>
</protein>
<dbReference type="EMBL" id="BLAL01000060">
    <property type="protein sequence ID" value="GES82372.1"/>
    <property type="molecule type" value="Genomic_DNA"/>
</dbReference>
<reference evidence="1" key="1">
    <citation type="submission" date="2019-10" db="EMBL/GenBank/DDBJ databases">
        <title>Conservation and host-specific expression of non-tandemly repeated heterogenous ribosome RNA gene in arbuscular mycorrhizal fungi.</title>
        <authorList>
            <person name="Maeda T."/>
            <person name="Kobayashi Y."/>
            <person name="Nakagawa T."/>
            <person name="Ezawa T."/>
            <person name="Yamaguchi K."/>
            <person name="Bino T."/>
            <person name="Nishimoto Y."/>
            <person name="Shigenobu S."/>
            <person name="Kawaguchi M."/>
        </authorList>
    </citation>
    <scope>NUCLEOTIDE SEQUENCE</scope>
    <source>
        <strain evidence="1">HR1</strain>
    </source>
</reference>
<dbReference type="Proteomes" id="UP000615446">
    <property type="component" value="Unassembled WGS sequence"/>
</dbReference>
<proteinExistence type="predicted"/>
<evidence type="ECO:0000313" key="1">
    <source>
        <dbReference type="EMBL" id="GES82372.1"/>
    </source>
</evidence>
<comment type="caution">
    <text evidence="1">The sequence shown here is derived from an EMBL/GenBank/DDBJ whole genome shotgun (WGS) entry which is preliminary data.</text>
</comment>
<name>A0A8H3QKE1_9GLOM</name>
<dbReference type="AlphaFoldDB" id="A0A8H3QKE1"/>